<feature type="repeat" description="WD" evidence="14">
    <location>
        <begin position="288"/>
        <end position="325"/>
    </location>
</feature>
<dbReference type="UniPathway" id="UPA00143"/>
<dbReference type="GO" id="GO:0061630">
    <property type="term" value="F:ubiquitin protein ligase activity"/>
    <property type="evidence" value="ECO:0007669"/>
    <property type="project" value="UniProtKB-UniRule"/>
</dbReference>
<dbReference type="InterPro" id="IPR013915">
    <property type="entry name" value="Prp19_cc"/>
</dbReference>
<dbReference type="STRING" id="289078.A0A2X0KAU5"/>
<dbReference type="FunFam" id="3.30.40.10:FF:000027">
    <property type="entry name" value="Pre-mRNA-processing factor 19, putative"/>
    <property type="match status" value="1"/>
</dbReference>
<keyword evidence="9 15" id="KW-0227">DNA damage</keyword>
<keyword evidence="10 15" id="KW-0833">Ubl conjugation pathway</keyword>
<comment type="subcellular location">
    <subcellularLocation>
        <location evidence="1 15">Nucleus</location>
    </subcellularLocation>
</comment>
<dbReference type="GO" id="GO:0071006">
    <property type="term" value="C:U2-type catalytic step 1 spliceosome"/>
    <property type="evidence" value="ECO:0007669"/>
    <property type="project" value="TreeGrafter"/>
</dbReference>
<keyword evidence="5 15" id="KW-0507">mRNA processing</keyword>
<dbReference type="Proteomes" id="UP000249723">
    <property type="component" value="Unassembled WGS sequence"/>
</dbReference>
<feature type="coiled-coil region" evidence="16">
    <location>
        <begin position="114"/>
        <end position="141"/>
    </location>
</feature>
<reference evidence="20" key="1">
    <citation type="submission" date="2016-10" db="EMBL/GenBank/DDBJ databases">
        <authorList>
            <person name="Jeantristanb JTB J.-T."/>
            <person name="Ricardo R."/>
        </authorList>
    </citation>
    <scope>NUCLEOTIDE SEQUENCE [LARGE SCALE GENOMIC DNA]</scope>
</reference>
<keyword evidence="16" id="KW-0175">Coiled coil</keyword>
<comment type="similarity">
    <text evidence="3 15">Belongs to the WD repeat PRP19 family.</text>
</comment>
<dbReference type="PROSITE" id="PS50082">
    <property type="entry name" value="WD_REPEATS_2"/>
    <property type="match status" value="2"/>
</dbReference>
<evidence type="ECO:0000256" key="9">
    <source>
        <dbReference type="ARBA" id="ARBA00022763"/>
    </source>
</evidence>
<keyword evidence="13 15" id="KW-0539">Nucleus</keyword>
<comment type="catalytic activity">
    <reaction evidence="15">
        <text>S-ubiquitinyl-[E2 ubiquitin-conjugating enzyme]-L-cysteine + [acceptor protein]-L-lysine = [E2 ubiquitin-conjugating enzyme]-L-cysteine + N(6)-ubiquitinyl-[acceptor protein]-L-lysine.</text>
        <dbReference type="EC" id="2.3.2.27"/>
    </reaction>
</comment>
<dbReference type="Gene3D" id="3.30.40.10">
    <property type="entry name" value="Zinc/RING finger domain, C3HC4 (zinc finger)"/>
    <property type="match status" value="1"/>
</dbReference>
<evidence type="ECO:0000256" key="4">
    <source>
        <dbReference type="ARBA" id="ARBA00022574"/>
    </source>
</evidence>
<dbReference type="InterPro" id="IPR036322">
    <property type="entry name" value="WD40_repeat_dom_sf"/>
</dbReference>
<dbReference type="SMART" id="SM00504">
    <property type="entry name" value="Ubox"/>
    <property type="match status" value="1"/>
</dbReference>
<dbReference type="AlphaFoldDB" id="A0A2X0KAU5"/>
<sequence>MSLFCSISGQPPLKPVLSIKSGHVYERELVLKYLRDNDGKDPITGQQLTDEDLVEIKTAPGAPSAPPRPPTFTSVPALLHTLQSEWDATMLECLELRRAGEELRQELSHALYKEDAAMRVLARLTRERDEAREALASVKATLGPAFSSGAANGAGGDVEMEASNQASEAPEAGLPAEAAQIVQDTNKASVPRAGVPVPLSNVLIRYHWLSFCSLSATRRKRKAPADYATADAIKAYTTTTAIPSLHTTKPAGLSALALAKDASLIVTGGLDKAVQVYDRSTSKIVATLKGHTKKVSAVIASSTLTDAGLPTFLVSGSLDKAVRVWTPNGAKTVYGSTILATGGEVSGLSLHPSGRLVASASLDGSWAIHSLDGAKASTVLTGQLPVEGVSSTSIAFHPDGAIFGLGSSDGQIRIFDSVTGKIAATFDTTLGEAVVSLSFSENGYTLASASKGSNKVQIWDLRKQTNSANVELPEGEATLVNQVRFDPSAQYLTVVGNDLRVFANKTWEPVLVNEENTSEITGVEWSADGKEIATSSLDRSVRFLGTA</sequence>
<gene>
    <name evidence="19" type="ORF">BZ3500_MVSOF-1268-A1-R1_CHR2-2G05112</name>
</gene>
<evidence type="ECO:0000256" key="15">
    <source>
        <dbReference type="RuleBase" id="RU367101"/>
    </source>
</evidence>
<keyword evidence="6 15" id="KW-0808">Transferase</keyword>
<dbReference type="Gene3D" id="2.130.10.10">
    <property type="entry name" value="YVTN repeat-like/Quinoprotein amine dehydrogenase"/>
    <property type="match status" value="1"/>
</dbReference>
<comment type="subunit">
    <text evidence="15">Homotetramer.</text>
</comment>
<dbReference type="InterPro" id="IPR001680">
    <property type="entry name" value="WD40_rpt"/>
</dbReference>
<dbReference type="InterPro" id="IPR015943">
    <property type="entry name" value="WD40/YVTN_repeat-like_dom_sf"/>
</dbReference>
<dbReference type="GO" id="GO:0005737">
    <property type="term" value="C:cytoplasm"/>
    <property type="evidence" value="ECO:0007669"/>
    <property type="project" value="TreeGrafter"/>
</dbReference>
<evidence type="ECO:0000313" key="20">
    <source>
        <dbReference type="Proteomes" id="UP000249723"/>
    </source>
</evidence>
<comment type="pathway">
    <text evidence="2 15">Protein modification; protein ubiquitination.</text>
</comment>
<dbReference type="Pfam" id="PF12894">
    <property type="entry name" value="ANAPC4_WD40"/>
    <property type="match status" value="1"/>
</dbReference>
<evidence type="ECO:0000259" key="18">
    <source>
        <dbReference type="PROSITE" id="PS51698"/>
    </source>
</evidence>
<feature type="domain" description="U-box" evidence="18">
    <location>
        <begin position="1"/>
        <end position="73"/>
    </location>
</feature>
<evidence type="ECO:0000256" key="12">
    <source>
        <dbReference type="ARBA" id="ARBA00023204"/>
    </source>
</evidence>
<dbReference type="InterPro" id="IPR024977">
    <property type="entry name" value="Apc4-like_WD40_dom"/>
</dbReference>
<keyword evidence="7 15" id="KW-0747">Spliceosome</keyword>
<keyword evidence="4 14" id="KW-0853">WD repeat</keyword>
<proteinExistence type="inferred from homology"/>
<dbReference type="OrthoDB" id="687049at2759"/>
<dbReference type="GO" id="GO:0006281">
    <property type="term" value="P:DNA repair"/>
    <property type="evidence" value="ECO:0007669"/>
    <property type="project" value="UniProtKB-KW"/>
</dbReference>
<keyword evidence="11 15" id="KW-0508">mRNA splicing</keyword>
<evidence type="ECO:0000256" key="13">
    <source>
        <dbReference type="ARBA" id="ARBA00023242"/>
    </source>
</evidence>
<dbReference type="CDD" id="cd00200">
    <property type="entry name" value="WD40"/>
    <property type="match status" value="1"/>
</dbReference>
<dbReference type="Pfam" id="PF00400">
    <property type="entry name" value="WD40"/>
    <property type="match status" value="3"/>
</dbReference>
<feature type="repeat" description="WD" evidence="14">
    <location>
        <begin position="392"/>
        <end position="425"/>
    </location>
</feature>
<dbReference type="GO" id="GO:0000398">
    <property type="term" value="P:mRNA splicing, via spliceosome"/>
    <property type="evidence" value="ECO:0007669"/>
    <property type="project" value="InterPro"/>
</dbReference>
<dbReference type="PANTHER" id="PTHR43995:SF1">
    <property type="entry name" value="PRE-MRNA-PROCESSING FACTOR 19"/>
    <property type="match status" value="1"/>
</dbReference>
<evidence type="ECO:0000256" key="5">
    <source>
        <dbReference type="ARBA" id="ARBA00022664"/>
    </source>
</evidence>
<dbReference type="SMART" id="SM00320">
    <property type="entry name" value="WD40"/>
    <property type="match status" value="6"/>
</dbReference>
<dbReference type="PROSITE" id="PS51698">
    <property type="entry name" value="U_BOX"/>
    <property type="match status" value="1"/>
</dbReference>
<organism evidence="19 20">
    <name type="scientific">Microbotryum saponariae</name>
    <dbReference type="NCBI Taxonomy" id="289078"/>
    <lineage>
        <taxon>Eukaryota</taxon>
        <taxon>Fungi</taxon>
        <taxon>Dikarya</taxon>
        <taxon>Basidiomycota</taxon>
        <taxon>Pucciniomycotina</taxon>
        <taxon>Microbotryomycetes</taxon>
        <taxon>Microbotryales</taxon>
        <taxon>Microbotryaceae</taxon>
        <taxon>Microbotryum</taxon>
    </lineage>
</organism>
<evidence type="ECO:0000256" key="16">
    <source>
        <dbReference type="SAM" id="Coils"/>
    </source>
</evidence>
<evidence type="ECO:0000256" key="6">
    <source>
        <dbReference type="ARBA" id="ARBA00022679"/>
    </source>
</evidence>
<dbReference type="PANTHER" id="PTHR43995">
    <property type="entry name" value="PRE-MRNA-PROCESSING FACTOR 19"/>
    <property type="match status" value="1"/>
</dbReference>
<dbReference type="InterPro" id="IPR055340">
    <property type="entry name" value="RING-Ubox_PRP19"/>
</dbReference>
<dbReference type="InterPro" id="IPR013083">
    <property type="entry name" value="Znf_RING/FYVE/PHD"/>
</dbReference>
<name>A0A2X0KAU5_9BASI</name>
<dbReference type="SUPFAM" id="SSF57850">
    <property type="entry name" value="RING/U-box"/>
    <property type="match status" value="1"/>
</dbReference>
<evidence type="ECO:0000256" key="7">
    <source>
        <dbReference type="ARBA" id="ARBA00022728"/>
    </source>
</evidence>
<dbReference type="InterPro" id="IPR003613">
    <property type="entry name" value="Ubox_domain"/>
</dbReference>
<evidence type="ECO:0000256" key="17">
    <source>
        <dbReference type="SAM" id="MobiDB-lite"/>
    </source>
</evidence>
<dbReference type="GO" id="GO:0000974">
    <property type="term" value="C:Prp19 complex"/>
    <property type="evidence" value="ECO:0007669"/>
    <property type="project" value="UniProtKB-UniRule"/>
</dbReference>
<evidence type="ECO:0000256" key="8">
    <source>
        <dbReference type="ARBA" id="ARBA00022737"/>
    </source>
</evidence>
<evidence type="ECO:0000256" key="1">
    <source>
        <dbReference type="ARBA" id="ARBA00004123"/>
    </source>
</evidence>
<keyword evidence="8" id="KW-0677">Repeat</keyword>
<evidence type="ECO:0000256" key="3">
    <source>
        <dbReference type="ARBA" id="ARBA00006388"/>
    </source>
</evidence>
<dbReference type="EC" id="2.3.2.27" evidence="15"/>
<evidence type="ECO:0000256" key="14">
    <source>
        <dbReference type="PROSITE-ProRule" id="PRU00221"/>
    </source>
</evidence>
<feature type="region of interest" description="Disordered" evidence="17">
    <location>
        <begin position="146"/>
        <end position="174"/>
    </location>
</feature>
<evidence type="ECO:0000256" key="2">
    <source>
        <dbReference type="ARBA" id="ARBA00004906"/>
    </source>
</evidence>
<keyword evidence="12 15" id="KW-0234">DNA repair</keyword>
<evidence type="ECO:0000256" key="11">
    <source>
        <dbReference type="ARBA" id="ARBA00023187"/>
    </source>
</evidence>
<accession>A0A2X0KAU5</accession>
<dbReference type="GO" id="GO:0070534">
    <property type="term" value="P:protein K63-linked ubiquitination"/>
    <property type="evidence" value="ECO:0007669"/>
    <property type="project" value="UniProtKB-UniRule"/>
</dbReference>
<protein>
    <recommendedName>
        <fullName evidence="15">Pre-mRNA-processing factor 19</fullName>
        <ecNumber evidence="15">2.3.2.27</ecNumber>
    </recommendedName>
</protein>
<evidence type="ECO:0000256" key="10">
    <source>
        <dbReference type="ARBA" id="ARBA00022786"/>
    </source>
</evidence>
<dbReference type="EMBL" id="FMWP01000010">
    <property type="protein sequence ID" value="SCZ87646.1"/>
    <property type="molecule type" value="Genomic_DNA"/>
</dbReference>
<comment type="function">
    <text evidence="15">Ubiquitin-protein ligase which is mainly involved pre-mRNA splicing and DNA repair. Required for pre-mRNA splicing as component of the spliceosome.</text>
</comment>
<evidence type="ECO:0000313" key="19">
    <source>
        <dbReference type="EMBL" id="SCZ87646.1"/>
    </source>
</evidence>
<dbReference type="Pfam" id="PF08606">
    <property type="entry name" value="Prp19"/>
    <property type="match status" value="1"/>
</dbReference>
<dbReference type="InterPro" id="IPR038959">
    <property type="entry name" value="Prp19"/>
</dbReference>
<dbReference type="SUPFAM" id="SSF50978">
    <property type="entry name" value="WD40 repeat-like"/>
    <property type="match status" value="1"/>
</dbReference>
<keyword evidence="20" id="KW-1185">Reference proteome</keyword>
<dbReference type="CDD" id="cd16656">
    <property type="entry name" value="RING-Ubox_PRP19"/>
    <property type="match status" value="1"/>
</dbReference>